<feature type="compositionally biased region" description="Low complexity" evidence="7">
    <location>
        <begin position="1285"/>
        <end position="1299"/>
    </location>
</feature>
<feature type="region of interest" description="Disordered" evidence="7">
    <location>
        <begin position="426"/>
        <end position="479"/>
    </location>
</feature>
<dbReference type="SMART" id="SM00755">
    <property type="entry name" value="Grip"/>
    <property type="match status" value="1"/>
</dbReference>
<feature type="compositionally biased region" description="Low complexity" evidence="7">
    <location>
        <begin position="1260"/>
        <end position="1274"/>
    </location>
</feature>
<dbReference type="Proteomes" id="UP000320475">
    <property type="component" value="Unassembled WGS sequence"/>
</dbReference>
<dbReference type="Pfam" id="PF01465">
    <property type="entry name" value="GRIP"/>
    <property type="match status" value="1"/>
</dbReference>
<dbReference type="Gene3D" id="1.10.287.1490">
    <property type="match status" value="2"/>
</dbReference>
<feature type="coiled-coil region" evidence="6">
    <location>
        <begin position="483"/>
        <end position="531"/>
    </location>
</feature>
<comment type="caution">
    <text evidence="9">The sequence shown here is derived from an EMBL/GenBank/DDBJ whole genome shotgun (WGS) entry which is preliminary data.</text>
</comment>
<evidence type="ECO:0000256" key="7">
    <source>
        <dbReference type="SAM" id="MobiDB-lite"/>
    </source>
</evidence>
<dbReference type="PROSITE" id="PS50913">
    <property type="entry name" value="GRIP"/>
    <property type="match status" value="1"/>
</dbReference>
<feature type="region of interest" description="Disordered" evidence="7">
    <location>
        <begin position="1"/>
        <end position="49"/>
    </location>
</feature>
<evidence type="ECO:0000256" key="2">
    <source>
        <dbReference type="ARBA" id="ARBA00004496"/>
    </source>
</evidence>
<dbReference type="GO" id="GO:0005794">
    <property type="term" value="C:Golgi apparatus"/>
    <property type="evidence" value="ECO:0007669"/>
    <property type="project" value="TreeGrafter"/>
</dbReference>
<dbReference type="PANTHER" id="PTHR23157:SF25">
    <property type="entry name" value="GRIP AND COILED-COIL DOMAIN-CONTAINING PROTEIN 1"/>
    <property type="match status" value="1"/>
</dbReference>
<feature type="region of interest" description="Disordered" evidence="7">
    <location>
        <begin position="1282"/>
        <end position="1301"/>
    </location>
</feature>
<feature type="coiled-coil region" evidence="6">
    <location>
        <begin position="560"/>
        <end position="590"/>
    </location>
</feature>
<feature type="domain" description="GRIP" evidence="8">
    <location>
        <begin position="1318"/>
        <end position="1366"/>
    </location>
</feature>
<feature type="compositionally biased region" description="Pro residues" evidence="7">
    <location>
        <begin position="16"/>
        <end position="26"/>
    </location>
</feature>
<feature type="compositionally biased region" description="Polar residues" evidence="7">
    <location>
        <begin position="66"/>
        <end position="82"/>
    </location>
</feature>
<feature type="compositionally biased region" description="Polar residues" evidence="7">
    <location>
        <begin position="172"/>
        <end position="208"/>
    </location>
</feature>
<accession>A0A507DA95</accession>
<gene>
    <name evidence="9" type="ORF">SeLEV6574_g02128</name>
</gene>
<dbReference type="InterPro" id="IPR000237">
    <property type="entry name" value="GRIP_dom"/>
</dbReference>
<sequence>MSGRHSTSSTPEPDAEPPPLPIPPSNQPYSAPSPLQPSPSQPTSNTLGGLFSLAKKGLTTSVTSLNGILPVSNTNSPVQQITPHIPSNAAPLITLATGSPPSSSLSQPDTSPSRYNERLAAKLSAARSKHGDSSTQSLQEFLWAAPAGPSVHLSADDDDHGRLGSVFESPPTIDSSNNISSVIPSFPSIASTDKSKLPSRQATLVNGTESDREEANNEDGLSETDSQRDTLLSPLPLQQSTPIAISSMTAAELQAKLDKLRKYESKFTDLAKAYKSLQGKLQAIEGVLASNTPVTTISSKEELRALESYLKDAKEKSEVPKEELSKLKRQLSEVKEVQQLESYAKNEMITTLQVELAAKNYEISKLKSLLESKTNESLRVSTTETPPESPTPSATPSLSGNDDKNADIAALKTKLKEMAVALRKVTDQRNKSTEERNKANETIGKLTAANDQLKSTASLTSNSPASNNSDSQDPSAGPSIQQLAQLQEQLIAQEELLRKSEERIKSCLDIIDELQLTNASLKNESKEFETRTINRLAELETKLHIAAEEAEITGSIKSDLARSRRQIKDLEAQITQLNSVAEEAKALAAEKTSEAEEAVSMRKAADQTLRALHADAQREASRASALQLELDNVRNKMQHLLDQALAARDDALTQVSEVSHGITGSKNEREAFEQEKRRFEERLAALVSELEASKRSAEVVSKQLEEIIATKNSTEKTLERKEAAYKQVVEELDLAKAQIQNDLNSHKRKMEKAENAYNEKVKMLQDTDTAVRQHVIELQNSEIKDLNGVVDSLNKEIHVLKTELAGNSASVNVLEQVQKQLDIVSTERAALIQQLESVKRGLESTKQELVTVNEDYQSLQKSHKHTGDQHKGQVTELETRIRDMTEALALAKQEIHNRDETLAEHAQSLRVMRQALAEEEEKKNKSIQLLRNSKQRIIKLETEAKERETELDTVKSNLNEIQSQREKETKEKETQMANLTRQVEDMSSRRRRDEESLREMDKKRREAIAETERLSTRVAELANVEAMLRREKEALADQLKVRNAEYESTLTLLEETSARLTLLETTAREIDDKSTIYEAELETSRRLFQTKSVECDAMRLKISELEAKIYDATQTAGRATDEVDSLRKELSNARKENIALGSQLKAFEEEISETRRIKASADRDVESFRNEVRLARGEIEGLRDRVKKLEGKEETWKNAVHVQEAKVTELLQSLADIEKKLQLTLAEREKIVEDSRMRESQLRNVNKALKEEVRKLSKQPASSGHSPPSSSRPSLTNLNDLQQRATSPASSAGPSSAMSITPMSSNTVVITTGRLLPPLIDPANQEYLKNIILKFIEFKDKRSQLVQVLAMLLRFSPDELKRIHRTGI</sequence>
<feature type="region of interest" description="Disordered" evidence="7">
    <location>
        <begin position="374"/>
        <end position="404"/>
    </location>
</feature>
<feature type="compositionally biased region" description="Polar residues" evidence="7">
    <location>
        <begin position="449"/>
        <end position="474"/>
    </location>
</feature>
<dbReference type="VEuPathDB" id="FungiDB:SeMB42_g02658"/>
<organism evidence="9 10">
    <name type="scientific">Synchytrium endobioticum</name>
    <dbReference type="NCBI Taxonomy" id="286115"/>
    <lineage>
        <taxon>Eukaryota</taxon>
        <taxon>Fungi</taxon>
        <taxon>Fungi incertae sedis</taxon>
        <taxon>Chytridiomycota</taxon>
        <taxon>Chytridiomycota incertae sedis</taxon>
        <taxon>Chytridiomycetes</taxon>
        <taxon>Synchytriales</taxon>
        <taxon>Synchytriaceae</taxon>
        <taxon>Synchytrium</taxon>
    </lineage>
</organism>
<evidence type="ECO:0000256" key="1">
    <source>
        <dbReference type="ARBA" id="ARBA00004184"/>
    </source>
</evidence>
<keyword evidence="4 6" id="KW-0175">Coiled coil</keyword>
<dbReference type="PANTHER" id="PTHR23157">
    <property type="entry name" value="GRIP AND COILED-COIL DOMAIN-CONTAINING PROTEIN 1"/>
    <property type="match status" value="1"/>
</dbReference>
<dbReference type="OrthoDB" id="1926336at2759"/>
<feature type="region of interest" description="Disordered" evidence="7">
    <location>
        <begin position="66"/>
        <end position="85"/>
    </location>
</feature>
<feature type="compositionally biased region" description="Basic and acidic residues" evidence="7">
    <location>
        <begin position="426"/>
        <end position="439"/>
    </location>
</feature>
<keyword evidence="3" id="KW-0963">Cytoplasm</keyword>
<comment type="subcellular location">
    <subcellularLocation>
        <location evidence="2">Cytoplasm</location>
    </subcellularLocation>
    <subcellularLocation>
        <location evidence="1">Endomembrane system</location>
        <topology evidence="1">Peripheral membrane protein</topology>
    </subcellularLocation>
</comment>
<evidence type="ECO:0000313" key="9">
    <source>
        <dbReference type="EMBL" id="TPX48307.1"/>
    </source>
</evidence>
<evidence type="ECO:0000256" key="3">
    <source>
        <dbReference type="ARBA" id="ARBA00022490"/>
    </source>
</evidence>
<evidence type="ECO:0000256" key="6">
    <source>
        <dbReference type="SAM" id="Coils"/>
    </source>
</evidence>
<evidence type="ECO:0000256" key="4">
    <source>
        <dbReference type="ARBA" id="ARBA00023054"/>
    </source>
</evidence>
<keyword evidence="5" id="KW-0472">Membrane</keyword>
<feature type="compositionally biased region" description="Basic and acidic residues" evidence="7">
    <location>
        <begin position="982"/>
        <end position="1004"/>
    </location>
</feature>
<evidence type="ECO:0000313" key="10">
    <source>
        <dbReference type="Proteomes" id="UP000320475"/>
    </source>
</evidence>
<feature type="region of interest" description="Disordered" evidence="7">
    <location>
        <begin position="91"/>
        <end position="116"/>
    </location>
</feature>
<feature type="compositionally biased region" description="Low complexity" evidence="7">
    <location>
        <begin position="1"/>
        <end position="12"/>
    </location>
</feature>
<feature type="region of interest" description="Disordered" evidence="7">
    <location>
        <begin position="981"/>
        <end position="1004"/>
    </location>
</feature>
<feature type="region of interest" description="Disordered" evidence="7">
    <location>
        <begin position="1252"/>
        <end position="1276"/>
    </location>
</feature>
<feature type="region of interest" description="Disordered" evidence="7">
    <location>
        <begin position="152"/>
        <end position="228"/>
    </location>
</feature>
<dbReference type="Gene3D" id="1.10.220.60">
    <property type="entry name" value="GRIP domain"/>
    <property type="match status" value="1"/>
</dbReference>
<name>A0A507DA95_9FUNG</name>
<evidence type="ECO:0000256" key="5">
    <source>
        <dbReference type="ARBA" id="ARBA00023136"/>
    </source>
</evidence>
<dbReference type="EMBL" id="QEAM01000055">
    <property type="protein sequence ID" value="TPX48307.1"/>
    <property type="molecule type" value="Genomic_DNA"/>
</dbReference>
<protein>
    <recommendedName>
        <fullName evidence="8">GRIP domain-containing protein</fullName>
    </recommendedName>
</protein>
<reference evidence="9 10" key="1">
    <citation type="journal article" date="2019" name="Sci. Rep.">
        <title>Comparative genomics of chytrid fungi reveal insights into the obligate biotrophic and pathogenic lifestyle of Synchytrium endobioticum.</title>
        <authorList>
            <person name="van de Vossenberg B.T.L.H."/>
            <person name="Warris S."/>
            <person name="Nguyen H.D.T."/>
            <person name="van Gent-Pelzer M.P.E."/>
            <person name="Joly D.L."/>
            <person name="van de Geest H.C."/>
            <person name="Bonants P.J.M."/>
            <person name="Smith D.S."/>
            <person name="Levesque C.A."/>
            <person name="van der Lee T.A.J."/>
        </authorList>
    </citation>
    <scope>NUCLEOTIDE SEQUENCE [LARGE SCALE GENOMIC DNA]</scope>
    <source>
        <strain evidence="9 10">LEV6574</strain>
    </source>
</reference>
<proteinExistence type="predicted"/>
<dbReference type="InterPro" id="IPR051952">
    <property type="entry name" value="Golgi-autophagy_related"/>
</dbReference>
<evidence type="ECO:0000259" key="8">
    <source>
        <dbReference type="PROSITE" id="PS50913"/>
    </source>
</evidence>
<feature type="compositionally biased region" description="Low complexity" evidence="7">
    <location>
        <begin position="381"/>
        <end position="399"/>
    </location>
</feature>
<feature type="compositionally biased region" description="Low complexity" evidence="7">
    <location>
        <begin position="99"/>
        <end position="113"/>
    </location>
</feature>